<proteinExistence type="predicted"/>
<reference evidence="1 2" key="1">
    <citation type="submission" date="2017-09" db="EMBL/GenBank/DDBJ databases">
        <title>Large-scale bioinformatics analysis of Bacillus genomes uncovers conserved roles of natural products in bacterial physiology.</title>
        <authorList>
            <consortium name="Agbiome Team Llc"/>
            <person name="Bleich R.M."/>
            <person name="Grubbs K.J."/>
            <person name="Santa Maria K.C."/>
            <person name="Allen S.E."/>
            <person name="Farag S."/>
            <person name="Shank E.A."/>
            <person name="Bowers A."/>
        </authorList>
    </citation>
    <scope>NUCLEOTIDE SEQUENCE [LARGE SCALE GENOMIC DNA]</scope>
    <source>
        <strain evidence="1 2">AFS009893</strain>
    </source>
</reference>
<evidence type="ECO:0000313" key="2">
    <source>
        <dbReference type="Proteomes" id="UP000219775"/>
    </source>
</evidence>
<accession>A0A2B5KBU0</accession>
<dbReference type="AlphaFoldDB" id="A0A2B5KBU0"/>
<protein>
    <submittedName>
        <fullName evidence="1">Uncharacterized protein</fullName>
    </submittedName>
</protein>
<organism evidence="1 2">
    <name type="scientific">Bacillus pseudomycoides</name>
    <dbReference type="NCBI Taxonomy" id="64104"/>
    <lineage>
        <taxon>Bacteria</taxon>
        <taxon>Bacillati</taxon>
        <taxon>Bacillota</taxon>
        <taxon>Bacilli</taxon>
        <taxon>Bacillales</taxon>
        <taxon>Bacillaceae</taxon>
        <taxon>Bacillus</taxon>
        <taxon>Bacillus cereus group</taxon>
    </lineage>
</organism>
<comment type="caution">
    <text evidence="1">The sequence shown here is derived from an EMBL/GenBank/DDBJ whole genome shotgun (WGS) entry which is preliminary data.</text>
</comment>
<name>A0A2B5KBU0_9BACI</name>
<dbReference type="Proteomes" id="UP000219775">
    <property type="component" value="Unassembled WGS sequence"/>
</dbReference>
<sequence length="66" mass="7307">MIENPVLIGNHHDSSARDFMDYCQGCGGEIYYGEGYLDCNGDPIHAEAECIKQFVEDHSVKKVAGE</sequence>
<dbReference type="EMBL" id="NUDP01000005">
    <property type="protein sequence ID" value="PEM73288.1"/>
    <property type="molecule type" value="Genomic_DNA"/>
</dbReference>
<gene>
    <name evidence="1" type="ORF">CN613_02170</name>
</gene>
<dbReference type="RefSeq" id="WP_018767901.1">
    <property type="nucleotide sequence ID" value="NZ_NUBT01000058.1"/>
</dbReference>
<evidence type="ECO:0000313" key="1">
    <source>
        <dbReference type="EMBL" id="PEM73288.1"/>
    </source>
</evidence>